<dbReference type="EMBL" id="JANPWB010000003">
    <property type="protein sequence ID" value="KAJ1203941.1"/>
    <property type="molecule type" value="Genomic_DNA"/>
</dbReference>
<organism evidence="2 3">
    <name type="scientific">Pleurodeles waltl</name>
    <name type="common">Iberian ribbed newt</name>
    <dbReference type="NCBI Taxonomy" id="8319"/>
    <lineage>
        <taxon>Eukaryota</taxon>
        <taxon>Metazoa</taxon>
        <taxon>Chordata</taxon>
        <taxon>Craniata</taxon>
        <taxon>Vertebrata</taxon>
        <taxon>Euteleostomi</taxon>
        <taxon>Amphibia</taxon>
        <taxon>Batrachia</taxon>
        <taxon>Caudata</taxon>
        <taxon>Salamandroidea</taxon>
        <taxon>Salamandridae</taxon>
        <taxon>Pleurodelinae</taxon>
        <taxon>Pleurodeles</taxon>
    </lineage>
</organism>
<accession>A0AAV7VTP4</accession>
<sequence>MGCCPGPPDLKWAGTGWRLWPIVAELMEAKVMENEEESVSGQGSVGSESNGPDQTKTDPPVVTPQTSDEIIQRRRGVFAPLSLSVENRIHHGGQGDNAQSTDPEALPKLLEAWEQYNMKMECLRCHDYRGYIARAHEEDGRPDGCWHGWFDQKDYYMSVFGLQELSQQGDPGEDLEQVKLQRLMEAEVVGLVGPIMAPEIGATVQGMAA</sequence>
<keyword evidence="3" id="KW-1185">Reference proteome</keyword>
<feature type="region of interest" description="Disordered" evidence="1">
    <location>
        <begin position="33"/>
        <end position="68"/>
    </location>
</feature>
<comment type="caution">
    <text evidence="2">The sequence shown here is derived from an EMBL/GenBank/DDBJ whole genome shotgun (WGS) entry which is preliminary data.</text>
</comment>
<dbReference type="AlphaFoldDB" id="A0AAV7VTP4"/>
<proteinExistence type="predicted"/>
<evidence type="ECO:0000256" key="1">
    <source>
        <dbReference type="SAM" id="MobiDB-lite"/>
    </source>
</evidence>
<dbReference type="Proteomes" id="UP001066276">
    <property type="component" value="Chromosome 2_1"/>
</dbReference>
<feature type="compositionally biased region" description="Low complexity" evidence="1">
    <location>
        <begin position="39"/>
        <end position="51"/>
    </location>
</feature>
<name>A0AAV7VTP4_PLEWA</name>
<reference evidence="2" key="1">
    <citation type="journal article" date="2022" name="bioRxiv">
        <title>Sequencing and chromosome-scale assembly of the giantPleurodeles waltlgenome.</title>
        <authorList>
            <person name="Brown T."/>
            <person name="Elewa A."/>
            <person name="Iarovenko S."/>
            <person name="Subramanian E."/>
            <person name="Araus A.J."/>
            <person name="Petzold A."/>
            <person name="Susuki M."/>
            <person name="Suzuki K.-i.T."/>
            <person name="Hayashi T."/>
            <person name="Toyoda A."/>
            <person name="Oliveira C."/>
            <person name="Osipova E."/>
            <person name="Leigh N.D."/>
            <person name="Simon A."/>
            <person name="Yun M.H."/>
        </authorList>
    </citation>
    <scope>NUCLEOTIDE SEQUENCE</scope>
    <source>
        <strain evidence="2">20211129_DDA</strain>
        <tissue evidence="2">Liver</tissue>
    </source>
</reference>
<evidence type="ECO:0000313" key="3">
    <source>
        <dbReference type="Proteomes" id="UP001066276"/>
    </source>
</evidence>
<evidence type="ECO:0000313" key="2">
    <source>
        <dbReference type="EMBL" id="KAJ1203941.1"/>
    </source>
</evidence>
<gene>
    <name evidence="2" type="ORF">NDU88_007722</name>
</gene>
<protein>
    <submittedName>
        <fullName evidence="2">Uncharacterized protein</fullName>
    </submittedName>
</protein>